<dbReference type="EMBL" id="KE546990">
    <property type="protein sequence ID" value="EPY52181.1"/>
    <property type="molecule type" value="Genomic_DNA"/>
</dbReference>
<feature type="compositionally biased region" description="Polar residues" evidence="9">
    <location>
        <begin position="158"/>
        <end position="169"/>
    </location>
</feature>
<feature type="region of interest" description="Disordered" evidence="9">
    <location>
        <begin position="150"/>
        <end position="185"/>
    </location>
</feature>
<organism evidence="10 11">
    <name type="scientific">Schizosaccharomyces cryophilus (strain OY26 / ATCC MYA-4695 / CBS 11777 / NBRC 106824 / NRRL Y48691)</name>
    <name type="common">Fission yeast</name>
    <dbReference type="NCBI Taxonomy" id="653667"/>
    <lineage>
        <taxon>Eukaryota</taxon>
        <taxon>Fungi</taxon>
        <taxon>Dikarya</taxon>
        <taxon>Ascomycota</taxon>
        <taxon>Taphrinomycotina</taxon>
        <taxon>Schizosaccharomycetes</taxon>
        <taxon>Schizosaccharomycetales</taxon>
        <taxon>Schizosaccharomycetaceae</taxon>
        <taxon>Schizosaccharomyces</taxon>
    </lineage>
</organism>
<keyword evidence="4 8" id="KW-0805">Transcription regulation</keyword>
<dbReference type="HOGENOM" id="CLU_077754_6_0_1"/>
<evidence type="ECO:0000313" key="10">
    <source>
        <dbReference type="EMBL" id="EPY52181.1"/>
    </source>
</evidence>
<evidence type="ECO:0000256" key="8">
    <source>
        <dbReference type="RuleBase" id="RU364143"/>
    </source>
</evidence>
<dbReference type="eggNOG" id="KOG3169">
    <property type="taxonomic scope" value="Eukaryota"/>
</dbReference>
<dbReference type="InterPro" id="IPR007018">
    <property type="entry name" value="Mediator_Med6"/>
</dbReference>
<dbReference type="AlphaFoldDB" id="S9XEG4"/>
<dbReference type="GO" id="GO:0016592">
    <property type="term" value="C:mediator complex"/>
    <property type="evidence" value="ECO:0007669"/>
    <property type="project" value="EnsemblFungi"/>
</dbReference>
<name>S9XEG4_SCHCR</name>
<dbReference type="RefSeq" id="XP_013023564.1">
    <property type="nucleotide sequence ID" value="XM_013168110.1"/>
</dbReference>
<comment type="subunit">
    <text evidence="8">Component of the Mediator complex.</text>
</comment>
<comment type="subcellular location">
    <subcellularLocation>
        <location evidence="1 8">Nucleus</location>
    </subcellularLocation>
</comment>
<gene>
    <name evidence="8" type="primary">MED6</name>
    <name evidence="10" type="ORF">SPOG_04838</name>
</gene>
<keyword evidence="5 8" id="KW-0804">Transcription</keyword>
<keyword evidence="6 8" id="KW-0539">Nucleus</keyword>
<dbReference type="OMA" id="ERPPFLW"/>
<evidence type="ECO:0000256" key="2">
    <source>
        <dbReference type="ARBA" id="ARBA00007526"/>
    </source>
</evidence>
<evidence type="ECO:0000256" key="9">
    <source>
        <dbReference type="SAM" id="MobiDB-lite"/>
    </source>
</evidence>
<comment type="similarity">
    <text evidence="2 8">Belongs to the Mediator complex subunit 6 family.</text>
</comment>
<dbReference type="GO" id="GO:0006357">
    <property type="term" value="P:regulation of transcription by RNA polymerase II"/>
    <property type="evidence" value="ECO:0007669"/>
    <property type="project" value="InterPro"/>
</dbReference>
<reference evidence="10 11" key="1">
    <citation type="journal article" date="2011" name="Science">
        <title>Comparative functional genomics of the fission yeasts.</title>
        <authorList>
            <person name="Rhind N."/>
            <person name="Chen Z."/>
            <person name="Yassour M."/>
            <person name="Thompson D.A."/>
            <person name="Haas B.J."/>
            <person name="Habib N."/>
            <person name="Wapinski I."/>
            <person name="Roy S."/>
            <person name="Lin M.F."/>
            <person name="Heiman D.I."/>
            <person name="Young S.K."/>
            <person name="Furuya K."/>
            <person name="Guo Y."/>
            <person name="Pidoux A."/>
            <person name="Chen H.M."/>
            <person name="Robbertse B."/>
            <person name="Goldberg J.M."/>
            <person name="Aoki K."/>
            <person name="Bayne E.H."/>
            <person name="Berlin A.M."/>
            <person name="Desjardins C.A."/>
            <person name="Dobbs E."/>
            <person name="Dukaj L."/>
            <person name="Fan L."/>
            <person name="FitzGerald M.G."/>
            <person name="French C."/>
            <person name="Gujja S."/>
            <person name="Hansen K."/>
            <person name="Keifenheim D."/>
            <person name="Levin J.Z."/>
            <person name="Mosher R.A."/>
            <person name="Mueller C.A."/>
            <person name="Pfiffner J."/>
            <person name="Priest M."/>
            <person name="Russ C."/>
            <person name="Smialowska A."/>
            <person name="Swoboda P."/>
            <person name="Sykes S.M."/>
            <person name="Vaughn M."/>
            <person name="Vengrova S."/>
            <person name="Yoder R."/>
            <person name="Zeng Q."/>
            <person name="Allshire R."/>
            <person name="Baulcombe D."/>
            <person name="Birren B.W."/>
            <person name="Brown W."/>
            <person name="Ekwall K."/>
            <person name="Kellis M."/>
            <person name="Leatherwood J."/>
            <person name="Levin H."/>
            <person name="Margalit H."/>
            <person name="Martienssen R."/>
            <person name="Nieduszynski C.A."/>
            <person name="Spatafora J.W."/>
            <person name="Friedman N."/>
            <person name="Dalgaard J.Z."/>
            <person name="Baumann P."/>
            <person name="Niki H."/>
            <person name="Regev A."/>
            <person name="Nusbaum C."/>
        </authorList>
    </citation>
    <scope>NUCLEOTIDE SEQUENCE [LARGE SCALE GENOMIC DNA]</scope>
    <source>
        <strain evidence="11">OY26 / ATCC MYA-4695 / CBS 11777 / NBRC 106824 / NRRL Y48691</strain>
    </source>
</reference>
<protein>
    <recommendedName>
        <fullName evidence="3 8">Mediator of RNA polymerase II transcription subunit 6</fullName>
    </recommendedName>
    <alternativeName>
        <fullName evidence="7 8">Mediator complex subunit 6</fullName>
    </alternativeName>
</protein>
<evidence type="ECO:0000256" key="6">
    <source>
        <dbReference type="ARBA" id="ARBA00023242"/>
    </source>
</evidence>
<dbReference type="GeneID" id="25039151"/>
<keyword evidence="11" id="KW-1185">Reference proteome</keyword>
<evidence type="ECO:0000256" key="7">
    <source>
        <dbReference type="ARBA" id="ARBA00031259"/>
    </source>
</evidence>
<dbReference type="STRING" id="653667.S9XEG4"/>
<evidence type="ECO:0000256" key="4">
    <source>
        <dbReference type="ARBA" id="ARBA00023015"/>
    </source>
</evidence>
<dbReference type="Gene3D" id="3.10.450.580">
    <property type="entry name" value="Mediator complex, subunit Med6"/>
    <property type="match status" value="1"/>
</dbReference>
<comment type="function">
    <text evidence="8">Component of the Mediator complex, a coactivator involved in the regulated transcription of nearly all RNA polymerase II-dependent genes. Mediator functions as a bridge to convey information from gene-specific regulatory proteins to the basal RNA polymerase II transcription machinery. Mediator is recruited to promoters by direct interactions with regulatory proteins and serves as a scaffold for the assembly of a functional preinitiation complex with RNA polymerase II and the general transcription factors.</text>
</comment>
<dbReference type="Proteomes" id="UP000015464">
    <property type="component" value="Unassembled WGS sequence"/>
</dbReference>
<dbReference type="PANTHER" id="PTHR13104">
    <property type="entry name" value="MED-6-RELATED"/>
    <property type="match status" value="1"/>
</dbReference>
<evidence type="ECO:0000256" key="5">
    <source>
        <dbReference type="ARBA" id="ARBA00023163"/>
    </source>
</evidence>
<proteinExistence type="inferred from homology"/>
<evidence type="ECO:0000256" key="1">
    <source>
        <dbReference type="ARBA" id="ARBA00004123"/>
    </source>
</evidence>
<keyword evidence="8" id="KW-0010">Activator</keyword>
<evidence type="ECO:0000256" key="3">
    <source>
        <dbReference type="ARBA" id="ARBA00020634"/>
    </source>
</evidence>
<dbReference type="InterPro" id="IPR038566">
    <property type="entry name" value="Mediator_Med6_sf"/>
</dbReference>
<accession>S9XEG4</accession>
<dbReference type="OrthoDB" id="344220at2759"/>
<dbReference type="GO" id="GO:0003713">
    <property type="term" value="F:transcription coactivator activity"/>
    <property type="evidence" value="ECO:0007669"/>
    <property type="project" value="EnsemblFungi"/>
</dbReference>
<dbReference type="Pfam" id="PF04934">
    <property type="entry name" value="Med6"/>
    <property type="match status" value="1"/>
</dbReference>
<sequence length="218" mass="25209">MTTTPSPFDLSNIQWRMPEWVQSVGGLRTENVLDYFSFSPFYDHKSNNQMLKMQSQFNALDLGDLNNHLRRLTGTQFVVTHERPPFLWIIQKQHRLNEQEVKPLSTYFVCNENIYMAPNAYTLLATRMLNATHSLQTALKKIENIPQYHPQEGYTYPQKISDNPSSQGKDLQETNKNENTNAENNVDYTFSAEDFSVVRAFMMSLQSLHNPAQTPSNP</sequence>
<evidence type="ECO:0000313" key="11">
    <source>
        <dbReference type="Proteomes" id="UP000015464"/>
    </source>
</evidence>